<feature type="transmembrane region" description="Helical" evidence="1">
    <location>
        <begin position="49"/>
        <end position="70"/>
    </location>
</feature>
<dbReference type="Proteomes" id="UP000036681">
    <property type="component" value="Unplaced"/>
</dbReference>
<evidence type="ECO:0000313" key="3">
    <source>
        <dbReference type="WBParaSite" id="ALUE_0000119501-mRNA-1"/>
    </source>
</evidence>
<keyword evidence="2" id="KW-1185">Reference proteome</keyword>
<reference evidence="3" key="1">
    <citation type="submission" date="2017-02" db="UniProtKB">
        <authorList>
            <consortium name="WormBaseParasite"/>
        </authorList>
    </citation>
    <scope>IDENTIFICATION</scope>
</reference>
<keyword evidence="1" id="KW-1133">Transmembrane helix</keyword>
<evidence type="ECO:0000256" key="1">
    <source>
        <dbReference type="SAM" id="Phobius"/>
    </source>
</evidence>
<dbReference type="WBParaSite" id="ALUE_0000119501-mRNA-1">
    <property type="protein sequence ID" value="ALUE_0000119501-mRNA-1"/>
    <property type="gene ID" value="ALUE_0000119501"/>
</dbReference>
<name>A0A0M3HI50_ASCLU</name>
<dbReference type="AlphaFoldDB" id="A0A0M3HI50"/>
<proteinExistence type="predicted"/>
<accession>A0A0M3HI50</accession>
<keyword evidence="1" id="KW-0472">Membrane</keyword>
<keyword evidence="1" id="KW-0812">Transmembrane</keyword>
<protein>
    <submittedName>
        <fullName evidence="3">Uncharacterized protein</fullName>
    </submittedName>
</protein>
<sequence length="76" mass="8766">MTNQTNTFLKFYKKFSNLPFSLSGKVEESKAVSLISFLWIFLQIRAKNYFFPTSVTARIVLSFGCIRIFLTTSLTL</sequence>
<organism evidence="2 3">
    <name type="scientific">Ascaris lumbricoides</name>
    <name type="common">Giant roundworm</name>
    <dbReference type="NCBI Taxonomy" id="6252"/>
    <lineage>
        <taxon>Eukaryota</taxon>
        <taxon>Metazoa</taxon>
        <taxon>Ecdysozoa</taxon>
        <taxon>Nematoda</taxon>
        <taxon>Chromadorea</taxon>
        <taxon>Rhabditida</taxon>
        <taxon>Spirurina</taxon>
        <taxon>Ascaridomorpha</taxon>
        <taxon>Ascaridoidea</taxon>
        <taxon>Ascarididae</taxon>
        <taxon>Ascaris</taxon>
    </lineage>
</organism>
<evidence type="ECO:0000313" key="2">
    <source>
        <dbReference type="Proteomes" id="UP000036681"/>
    </source>
</evidence>